<dbReference type="STRING" id="945553.A0A0D2NV64"/>
<protein>
    <recommendedName>
        <fullName evidence="3">Lipid droplet-associated perilipin protein</fullName>
    </recommendedName>
</protein>
<name>A0A0D2NV64_HYPSF</name>
<keyword evidence="2" id="KW-1185">Reference proteome</keyword>
<evidence type="ECO:0008006" key="3">
    <source>
        <dbReference type="Google" id="ProtNLM"/>
    </source>
</evidence>
<dbReference type="Proteomes" id="UP000054270">
    <property type="component" value="Unassembled WGS sequence"/>
</dbReference>
<proteinExistence type="predicted"/>
<evidence type="ECO:0000313" key="2">
    <source>
        <dbReference type="Proteomes" id="UP000054270"/>
    </source>
</evidence>
<accession>A0A0D2NV64</accession>
<sequence>MSTTTTEQQTVPEPAQAPEVTILSRVASIPMISSSLTSLNEVLSSNTYTRSPYAHAKELSTTAYKLTEPLQVKFAPLIVRADGYANKAVDAVESRYPYPFKAQPEDVVTLVRERRESTTHYVSERVNDVNKAIDARVKTPAFNVAHDIDQRFAPIVNYFEGAISRLNTSEAGPSTPPDAQYQYQRALALSKTLGDNLYVYSEQQLKYLQAQSVIAQRASETAHSISTVAASSLATAQTRIHTLSDSMLIELQKLQTSSTEFSASLQNTLHSSAAHIQSQIPQIQQSYADLTAAISSTVSELSAIITTKDLPVQDKVTRVSKEVQDRVQPLLESVKKGVSEVLARSRAAEAKVAETVNGAVNGNGHAPEPPVTVGVAE</sequence>
<gene>
    <name evidence="1" type="ORF">HYPSUDRAFT_43134</name>
</gene>
<reference evidence="2" key="1">
    <citation type="submission" date="2014-04" db="EMBL/GenBank/DDBJ databases">
        <title>Evolutionary Origins and Diversification of the Mycorrhizal Mutualists.</title>
        <authorList>
            <consortium name="DOE Joint Genome Institute"/>
            <consortium name="Mycorrhizal Genomics Consortium"/>
            <person name="Kohler A."/>
            <person name="Kuo A."/>
            <person name="Nagy L.G."/>
            <person name="Floudas D."/>
            <person name="Copeland A."/>
            <person name="Barry K.W."/>
            <person name="Cichocki N."/>
            <person name="Veneault-Fourrey C."/>
            <person name="LaButti K."/>
            <person name="Lindquist E.A."/>
            <person name="Lipzen A."/>
            <person name="Lundell T."/>
            <person name="Morin E."/>
            <person name="Murat C."/>
            <person name="Riley R."/>
            <person name="Ohm R."/>
            <person name="Sun H."/>
            <person name="Tunlid A."/>
            <person name="Henrissat B."/>
            <person name="Grigoriev I.V."/>
            <person name="Hibbett D.S."/>
            <person name="Martin F."/>
        </authorList>
    </citation>
    <scope>NUCLEOTIDE SEQUENCE [LARGE SCALE GENOMIC DNA]</scope>
    <source>
        <strain evidence="2">FD-334 SS-4</strain>
    </source>
</reference>
<dbReference type="EMBL" id="KN817567">
    <property type="protein sequence ID" value="KJA20436.1"/>
    <property type="molecule type" value="Genomic_DNA"/>
</dbReference>
<evidence type="ECO:0000313" key="1">
    <source>
        <dbReference type="EMBL" id="KJA20436.1"/>
    </source>
</evidence>
<organism evidence="1 2">
    <name type="scientific">Hypholoma sublateritium (strain FD-334 SS-4)</name>
    <dbReference type="NCBI Taxonomy" id="945553"/>
    <lineage>
        <taxon>Eukaryota</taxon>
        <taxon>Fungi</taxon>
        <taxon>Dikarya</taxon>
        <taxon>Basidiomycota</taxon>
        <taxon>Agaricomycotina</taxon>
        <taxon>Agaricomycetes</taxon>
        <taxon>Agaricomycetidae</taxon>
        <taxon>Agaricales</taxon>
        <taxon>Agaricineae</taxon>
        <taxon>Strophariaceae</taxon>
        <taxon>Hypholoma</taxon>
    </lineage>
</organism>
<dbReference type="OMA" id="KYTEPIQ"/>
<dbReference type="OrthoDB" id="376826at2759"/>
<dbReference type="AlphaFoldDB" id="A0A0D2NV64"/>